<reference evidence="1" key="1">
    <citation type="journal article" date="2015" name="Front. Microbiol.">
        <title>Combining genomic sequencing methods to explore viral diversity and reveal potential virus-host interactions.</title>
        <authorList>
            <person name="Chow C.E."/>
            <person name="Winget D.M."/>
            <person name="White R.A.III."/>
            <person name="Hallam S.J."/>
            <person name="Suttle C.A."/>
        </authorList>
    </citation>
    <scope>NUCLEOTIDE SEQUENCE</scope>
    <source>
        <strain evidence="1">H4084976</strain>
    </source>
</reference>
<proteinExistence type="predicted"/>
<evidence type="ECO:0000313" key="1">
    <source>
        <dbReference type="EMBL" id="AKH47397.1"/>
    </source>
</evidence>
<name>A0A0F7L7L9_9VIRU</name>
<reference evidence="1" key="2">
    <citation type="submission" date="2015-03" db="EMBL/GenBank/DDBJ databases">
        <authorList>
            <person name="Chow C.-E.T."/>
            <person name="Winget D.M."/>
            <person name="White R.A.III."/>
            <person name="Hallam S.J."/>
            <person name="Suttle C.A."/>
        </authorList>
    </citation>
    <scope>NUCLEOTIDE SEQUENCE</scope>
    <source>
        <strain evidence="1">H4084976</strain>
    </source>
</reference>
<sequence>MSNQAKVQTRKVGVAGGFINQMMGNNSTTPVVGEGATILMYSDRSAYEVIEVSKDGNSCVIRKMDTKNIGTSYGDERYTYHSNPNNYTKNLEWSNKKQCWGSVGYSVQIIKALKNKYYKQYGWGSTEILLKENGIESYQHLYEDPNADNYYNQMMIIEGVTKKYKNFNKVSIIFGTMEQYRDPSF</sequence>
<organism evidence="1">
    <name type="scientific">uncultured marine virus</name>
    <dbReference type="NCBI Taxonomy" id="186617"/>
    <lineage>
        <taxon>Viruses</taxon>
        <taxon>environmental samples</taxon>
    </lineage>
</organism>
<dbReference type="EMBL" id="KR029593">
    <property type="protein sequence ID" value="AKH47397.1"/>
    <property type="molecule type" value="Genomic_DNA"/>
</dbReference>
<protein>
    <submittedName>
        <fullName evidence="1">Uncharacterized protein</fullName>
    </submittedName>
</protein>
<accession>A0A0F7L7L9</accession>